<dbReference type="InterPro" id="IPR008576">
    <property type="entry name" value="MeTrfase_NTM1"/>
</dbReference>
<comment type="catalytic activity">
    <reaction evidence="8">
        <text>N-terminal L-seryl-L-prolyl-L-lysyl-[protein] + 3 S-adenosyl-L-methionine = N-terminal N,N,N-trimethyl-L-seryl-L-prolyl-L-lysyl-[protein] + 3 S-adenosyl-L-homocysteine + 3 H(+)</text>
        <dbReference type="Rhea" id="RHEA:54724"/>
        <dbReference type="Rhea" id="RHEA-COMP:13789"/>
        <dbReference type="Rhea" id="RHEA-COMP:13973"/>
        <dbReference type="ChEBI" id="CHEBI:15378"/>
        <dbReference type="ChEBI" id="CHEBI:57856"/>
        <dbReference type="ChEBI" id="CHEBI:59789"/>
        <dbReference type="ChEBI" id="CHEBI:138061"/>
        <dbReference type="ChEBI" id="CHEBI:138317"/>
        <dbReference type="EC" id="2.1.1.244"/>
    </reaction>
</comment>
<dbReference type="InterPro" id="IPR029063">
    <property type="entry name" value="SAM-dependent_MTases_sf"/>
</dbReference>
<accession>A0ABQ8F455</accession>
<dbReference type="EMBL" id="JAFCIX010000395">
    <property type="protein sequence ID" value="KAH6591873.1"/>
    <property type="molecule type" value="Genomic_DNA"/>
</dbReference>
<evidence type="ECO:0000256" key="4">
    <source>
        <dbReference type="ARBA" id="ARBA00022691"/>
    </source>
</evidence>
<comment type="catalytic activity">
    <reaction evidence="10">
        <text>N-terminal L-alanyl-L-prolyl-L-lysyl-[protein] + 3 S-adenosyl-L-methionine = N-terminal N,N,N-trimethyl-L-alanyl-L-prolyl-L-lysyl-[protein] + 3 S-adenosyl-L-homocysteine + 3 H(+)</text>
        <dbReference type="Rhea" id="RHEA:54712"/>
        <dbReference type="Rhea" id="RHEA-COMP:13785"/>
        <dbReference type="Rhea" id="RHEA-COMP:13971"/>
        <dbReference type="ChEBI" id="CHEBI:15378"/>
        <dbReference type="ChEBI" id="CHEBI:57856"/>
        <dbReference type="ChEBI" id="CHEBI:59789"/>
        <dbReference type="ChEBI" id="CHEBI:138057"/>
        <dbReference type="ChEBI" id="CHEBI:138315"/>
        <dbReference type="EC" id="2.1.1.244"/>
    </reaction>
</comment>
<dbReference type="PANTHER" id="PTHR12753">
    <property type="entry name" value="AD-003 - RELATED"/>
    <property type="match status" value="1"/>
</dbReference>
<evidence type="ECO:0000256" key="5">
    <source>
        <dbReference type="ARBA" id="ARBA00039112"/>
    </source>
</evidence>
<sequence length="233" mass="25909">MMANTKTKNGTPPDEWYTDAANYWESVEPTVQGMLGGFGFLTTIDAKASLEFIDEFVTPKTVGCSPVLSTTMACDCGAGIGRVSESFLLNVFDKVDLVEQNPQFLETAQDNFTKAGMAHRVDSYIALGLQEFEPKSGVYDLIWCQWVLGHLKDDDLIDFFKRCKKGLKPGGMIGLKENIAKHGILVDQEDSSVTRSDVVFRDLIDRAGLKIIKEQLQIGFPKELFAVKMFMVC</sequence>
<keyword evidence="3" id="KW-0808">Transferase</keyword>
<name>A0ABQ8F455_9FUNG</name>
<gene>
    <name evidence="11" type="ORF">BASA50_008473</name>
</gene>
<evidence type="ECO:0000256" key="7">
    <source>
        <dbReference type="ARBA" id="ARBA00043129"/>
    </source>
</evidence>
<dbReference type="PANTHER" id="PTHR12753:SF0">
    <property type="entry name" value="ALPHA N-TERMINAL PROTEIN METHYLTRANSFERASE 1"/>
    <property type="match status" value="1"/>
</dbReference>
<comment type="caution">
    <text evidence="11">The sequence shown here is derived from an EMBL/GenBank/DDBJ whole genome shotgun (WGS) entry which is preliminary data.</text>
</comment>
<dbReference type="Pfam" id="PF05891">
    <property type="entry name" value="Methyltransf_PK"/>
    <property type="match status" value="1"/>
</dbReference>
<dbReference type="EC" id="2.1.1.244" evidence="5"/>
<dbReference type="CDD" id="cd02440">
    <property type="entry name" value="AdoMet_MTases"/>
    <property type="match status" value="1"/>
</dbReference>
<evidence type="ECO:0000256" key="6">
    <source>
        <dbReference type="ARBA" id="ARBA00039449"/>
    </source>
</evidence>
<evidence type="ECO:0000256" key="2">
    <source>
        <dbReference type="ARBA" id="ARBA00022603"/>
    </source>
</evidence>
<keyword evidence="4" id="KW-0949">S-adenosyl-L-methionine</keyword>
<evidence type="ECO:0000256" key="10">
    <source>
        <dbReference type="ARBA" id="ARBA00048167"/>
    </source>
</evidence>
<evidence type="ECO:0000256" key="9">
    <source>
        <dbReference type="ARBA" id="ARBA00047885"/>
    </source>
</evidence>
<dbReference type="Gene3D" id="3.40.50.150">
    <property type="entry name" value="Vaccinia Virus protein VP39"/>
    <property type="match status" value="1"/>
</dbReference>
<dbReference type="PIRSF" id="PIRSF016958">
    <property type="entry name" value="DUF858_MeTrfase_lik"/>
    <property type="match status" value="1"/>
</dbReference>
<dbReference type="Proteomes" id="UP001648503">
    <property type="component" value="Unassembled WGS sequence"/>
</dbReference>
<keyword evidence="2" id="KW-0489">Methyltransferase</keyword>
<comment type="catalytic activity">
    <reaction evidence="9">
        <text>N-terminal L-prolyl-L-prolyl-L-lysyl-[protein] + 2 S-adenosyl-L-methionine = N-terminal N,N-dimethyl-L-prolyl-L-prolyl-L-lysyl-[protein] + 2 S-adenosyl-L-homocysteine + 2 H(+)</text>
        <dbReference type="Rhea" id="RHEA:54736"/>
        <dbReference type="Rhea" id="RHEA-COMP:13787"/>
        <dbReference type="Rhea" id="RHEA-COMP:13974"/>
        <dbReference type="ChEBI" id="CHEBI:15378"/>
        <dbReference type="ChEBI" id="CHEBI:57856"/>
        <dbReference type="ChEBI" id="CHEBI:59789"/>
        <dbReference type="ChEBI" id="CHEBI:138059"/>
        <dbReference type="ChEBI" id="CHEBI:138318"/>
        <dbReference type="EC" id="2.1.1.244"/>
    </reaction>
</comment>
<evidence type="ECO:0000313" key="12">
    <source>
        <dbReference type="Proteomes" id="UP001648503"/>
    </source>
</evidence>
<evidence type="ECO:0000256" key="3">
    <source>
        <dbReference type="ARBA" id="ARBA00022679"/>
    </source>
</evidence>
<protein>
    <recommendedName>
        <fullName evidence="6">Alpha N-terminal protein methyltransferase 1</fullName>
        <ecNumber evidence="5">2.1.1.244</ecNumber>
    </recommendedName>
    <alternativeName>
        <fullName evidence="7">X-Pro-Lys N-terminal protein methyltransferase 1</fullName>
    </alternativeName>
</protein>
<proteinExistence type="inferred from homology"/>
<dbReference type="SUPFAM" id="SSF53335">
    <property type="entry name" value="S-adenosyl-L-methionine-dependent methyltransferases"/>
    <property type="match status" value="1"/>
</dbReference>
<evidence type="ECO:0000313" key="11">
    <source>
        <dbReference type="EMBL" id="KAH6591873.1"/>
    </source>
</evidence>
<evidence type="ECO:0000256" key="1">
    <source>
        <dbReference type="ARBA" id="ARBA00009059"/>
    </source>
</evidence>
<evidence type="ECO:0000256" key="8">
    <source>
        <dbReference type="ARBA" id="ARBA00047306"/>
    </source>
</evidence>
<reference evidence="11 12" key="1">
    <citation type="submission" date="2021-02" db="EMBL/GenBank/DDBJ databases">
        <title>Variation within the Batrachochytrium salamandrivorans European outbreak.</title>
        <authorList>
            <person name="Kelly M."/>
            <person name="Pasmans F."/>
            <person name="Shea T.P."/>
            <person name="Munoz J.F."/>
            <person name="Carranza S."/>
            <person name="Cuomo C.A."/>
            <person name="Martel A."/>
        </authorList>
    </citation>
    <scope>NUCLEOTIDE SEQUENCE [LARGE SCALE GENOMIC DNA]</scope>
    <source>
        <strain evidence="11 12">AMFP18/2</strain>
    </source>
</reference>
<comment type="similarity">
    <text evidence="1">Belongs to the methyltransferase superfamily. NTM1 family.</text>
</comment>
<organism evidence="11 12">
    <name type="scientific">Batrachochytrium salamandrivorans</name>
    <dbReference type="NCBI Taxonomy" id="1357716"/>
    <lineage>
        <taxon>Eukaryota</taxon>
        <taxon>Fungi</taxon>
        <taxon>Fungi incertae sedis</taxon>
        <taxon>Chytridiomycota</taxon>
        <taxon>Chytridiomycota incertae sedis</taxon>
        <taxon>Chytridiomycetes</taxon>
        <taxon>Rhizophydiales</taxon>
        <taxon>Rhizophydiales incertae sedis</taxon>
        <taxon>Batrachochytrium</taxon>
    </lineage>
</organism>
<keyword evidence="12" id="KW-1185">Reference proteome</keyword>